<dbReference type="SUPFAM" id="SSF46785">
    <property type="entry name" value="Winged helix' DNA-binding domain"/>
    <property type="match status" value="1"/>
</dbReference>
<evidence type="ECO:0000313" key="5">
    <source>
        <dbReference type="EMBL" id="GGW66211.1"/>
    </source>
</evidence>
<organism evidence="5 6">
    <name type="scientific">Alishewanella tabrizica</name>
    <dbReference type="NCBI Taxonomy" id="671278"/>
    <lineage>
        <taxon>Bacteria</taxon>
        <taxon>Pseudomonadati</taxon>
        <taxon>Pseudomonadota</taxon>
        <taxon>Gammaproteobacteria</taxon>
        <taxon>Alteromonadales</taxon>
        <taxon>Alteromonadaceae</taxon>
        <taxon>Alishewanella</taxon>
    </lineage>
</organism>
<dbReference type="Pfam" id="PF01047">
    <property type="entry name" value="MarR"/>
    <property type="match status" value="1"/>
</dbReference>
<dbReference type="PANTHER" id="PTHR42756:SF1">
    <property type="entry name" value="TRANSCRIPTIONAL REPRESSOR OF EMRAB OPERON"/>
    <property type="match status" value="1"/>
</dbReference>
<sequence length="167" mass="18973">MNDDLDLITAQWQRQGITDELLAIQLLGRFARLNKTLELAFLHCYEQHGLKQGEFDVLATLKRAGEPYSLSPSQLYQSMLLSSGAMSTRLDKLEQRQLISRRHCTEDRRVVHVSLTEQGKTLIEQALPEHIALQQRLMGNLSAEQQQQLSGLLKVWLAGFNTATEKT</sequence>
<dbReference type="EMBL" id="BMYR01000009">
    <property type="protein sequence ID" value="GGW66211.1"/>
    <property type="molecule type" value="Genomic_DNA"/>
</dbReference>
<proteinExistence type="predicted"/>
<dbReference type="PRINTS" id="PR00598">
    <property type="entry name" value="HTHMARR"/>
</dbReference>
<evidence type="ECO:0000256" key="2">
    <source>
        <dbReference type="ARBA" id="ARBA00023125"/>
    </source>
</evidence>
<evidence type="ECO:0000256" key="3">
    <source>
        <dbReference type="ARBA" id="ARBA00023163"/>
    </source>
</evidence>
<dbReference type="PROSITE" id="PS50995">
    <property type="entry name" value="HTH_MARR_2"/>
    <property type="match status" value="1"/>
</dbReference>
<feature type="domain" description="HTH marR-type" evidence="4">
    <location>
        <begin position="19"/>
        <end position="158"/>
    </location>
</feature>
<keyword evidence="1" id="KW-0805">Transcription regulation</keyword>
<name>A0ABQ2WSB2_9ALTE</name>
<comment type="caution">
    <text evidence="5">The sequence shown here is derived from an EMBL/GenBank/DDBJ whole genome shotgun (WGS) entry which is preliminary data.</text>
</comment>
<keyword evidence="3" id="KW-0804">Transcription</keyword>
<dbReference type="PANTHER" id="PTHR42756">
    <property type="entry name" value="TRANSCRIPTIONAL REGULATOR, MARR"/>
    <property type="match status" value="1"/>
</dbReference>
<protein>
    <submittedName>
        <fullName evidence="5">MarR family transcriptional regulator</fullName>
    </submittedName>
</protein>
<evidence type="ECO:0000313" key="6">
    <source>
        <dbReference type="Proteomes" id="UP000634667"/>
    </source>
</evidence>
<accession>A0ABQ2WSB2</accession>
<evidence type="ECO:0000259" key="4">
    <source>
        <dbReference type="PROSITE" id="PS50995"/>
    </source>
</evidence>
<reference evidence="6" key="1">
    <citation type="journal article" date="2019" name="Int. J. Syst. Evol. Microbiol.">
        <title>The Global Catalogue of Microorganisms (GCM) 10K type strain sequencing project: providing services to taxonomists for standard genome sequencing and annotation.</title>
        <authorList>
            <consortium name="The Broad Institute Genomics Platform"/>
            <consortium name="The Broad Institute Genome Sequencing Center for Infectious Disease"/>
            <person name="Wu L."/>
            <person name="Ma J."/>
        </authorList>
    </citation>
    <scope>NUCLEOTIDE SEQUENCE [LARGE SCALE GENOMIC DNA]</scope>
    <source>
        <strain evidence="6">KCTC 23723</strain>
    </source>
</reference>
<keyword evidence="2" id="KW-0238">DNA-binding</keyword>
<dbReference type="InterPro" id="IPR036390">
    <property type="entry name" value="WH_DNA-bd_sf"/>
</dbReference>
<dbReference type="InterPro" id="IPR000835">
    <property type="entry name" value="HTH_MarR-typ"/>
</dbReference>
<dbReference type="Proteomes" id="UP000634667">
    <property type="component" value="Unassembled WGS sequence"/>
</dbReference>
<gene>
    <name evidence="5" type="ORF">GCM10008111_22700</name>
</gene>
<dbReference type="Gene3D" id="1.10.10.10">
    <property type="entry name" value="Winged helix-like DNA-binding domain superfamily/Winged helix DNA-binding domain"/>
    <property type="match status" value="1"/>
</dbReference>
<keyword evidence="6" id="KW-1185">Reference proteome</keyword>
<dbReference type="InterPro" id="IPR036388">
    <property type="entry name" value="WH-like_DNA-bd_sf"/>
</dbReference>
<dbReference type="RefSeq" id="WP_189483342.1">
    <property type="nucleotide sequence ID" value="NZ_BMYR01000009.1"/>
</dbReference>
<evidence type="ECO:0000256" key="1">
    <source>
        <dbReference type="ARBA" id="ARBA00023015"/>
    </source>
</evidence>
<dbReference type="SMART" id="SM00347">
    <property type="entry name" value="HTH_MARR"/>
    <property type="match status" value="1"/>
</dbReference>